<dbReference type="PANTHER" id="PTHR31579">
    <property type="entry name" value="OS03G0796600 PROTEIN"/>
    <property type="match status" value="1"/>
</dbReference>
<dbReference type="PANTHER" id="PTHR31579:SF42">
    <property type="entry name" value="DUF506 FAMILY PROTEIN (DUF506)"/>
    <property type="match status" value="1"/>
</dbReference>
<gene>
    <name evidence="1" type="ORF">F8388_027294</name>
</gene>
<sequence length="311" mass="35482">MVRIPIMFPRVAAAFDEQVSRVRICESSGSEHSPAESFTDLSNLVNSFIEKEAWSGDHGCEFDQEIINQHEGSDVDSWSDELERKDMLKNLLFGVNDDEDCDLKQRIYAEAEIVYEMASDNGDFQGFKRRLMTHLREKGFDAGLCKSKWDKSKRFPAGDYEYVDVNEERSGSRYIVEAFLVGEFEIARPSDQYTSLLEVFPLIFVGKVDELKQIVRLMSNAIRESMKAKGMPIPPWRKHGYMKTKWFGSYKRTTNAIPSSKPKNPKESFDAMISVGFQTKTIVPYFSRANDHFSTKVGLRVGNLTAALFDG</sequence>
<dbReference type="NCBIfam" id="TIGR01615">
    <property type="entry name" value="A_thal_3542"/>
    <property type="match status" value="1"/>
</dbReference>
<dbReference type="Pfam" id="PF04720">
    <property type="entry name" value="PDDEXK_6"/>
    <property type="match status" value="1"/>
</dbReference>
<comment type="caution">
    <text evidence="1">The sequence shown here is derived from an EMBL/GenBank/DDBJ whole genome shotgun (WGS) entry which is preliminary data.</text>
</comment>
<name>A0A7J6FPH9_CANSA</name>
<evidence type="ECO:0000313" key="2">
    <source>
        <dbReference type="Proteomes" id="UP000525078"/>
    </source>
</evidence>
<dbReference type="Proteomes" id="UP000525078">
    <property type="component" value="Unassembled WGS sequence"/>
</dbReference>
<evidence type="ECO:0008006" key="3">
    <source>
        <dbReference type="Google" id="ProtNLM"/>
    </source>
</evidence>
<evidence type="ECO:0000313" key="1">
    <source>
        <dbReference type="EMBL" id="KAF4372621.1"/>
    </source>
</evidence>
<dbReference type="EMBL" id="JAATIP010000105">
    <property type="protein sequence ID" value="KAF4372621.1"/>
    <property type="molecule type" value="Genomic_DNA"/>
</dbReference>
<reference evidence="1 2" key="1">
    <citation type="journal article" date="2020" name="bioRxiv">
        <title>Sequence and annotation of 42 cannabis genomes reveals extensive copy number variation in cannabinoid synthesis and pathogen resistance genes.</title>
        <authorList>
            <person name="Mckernan K.J."/>
            <person name="Helbert Y."/>
            <person name="Kane L.T."/>
            <person name="Ebling H."/>
            <person name="Zhang L."/>
            <person name="Liu B."/>
            <person name="Eaton Z."/>
            <person name="Mclaughlin S."/>
            <person name="Kingan S."/>
            <person name="Baybayan P."/>
            <person name="Concepcion G."/>
            <person name="Jordan M."/>
            <person name="Riva A."/>
            <person name="Barbazuk W."/>
            <person name="Harkins T."/>
        </authorList>
    </citation>
    <scope>NUCLEOTIDE SEQUENCE [LARGE SCALE GENOMIC DNA]</scope>
    <source>
        <strain evidence="2">cv. Jamaican Lion 4</strain>
        <tissue evidence="1">Leaf</tissue>
    </source>
</reference>
<protein>
    <recommendedName>
        <fullName evidence="3">DUF506 domain-containing protein</fullName>
    </recommendedName>
</protein>
<proteinExistence type="predicted"/>
<accession>A0A7J6FPH9</accession>
<dbReference type="InterPro" id="IPR006502">
    <property type="entry name" value="PDDEXK-like"/>
</dbReference>
<organism evidence="1 2">
    <name type="scientific">Cannabis sativa</name>
    <name type="common">Hemp</name>
    <name type="synonym">Marijuana</name>
    <dbReference type="NCBI Taxonomy" id="3483"/>
    <lineage>
        <taxon>Eukaryota</taxon>
        <taxon>Viridiplantae</taxon>
        <taxon>Streptophyta</taxon>
        <taxon>Embryophyta</taxon>
        <taxon>Tracheophyta</taxon>
        <taxon>Spermatophyta</taxon>
        <taxon>Magnoliopsida</taxon>
        <taxon>eudicotyledons</taxon>
        <taxon>Gunneridae</taxon>
        <taxon>Pentapetalae</taxon>
        <taxon>rosids</taxon>
        <taxon>fabids</taxon>
        <taxon>Rosales</taxon>
        <taxon>Cannabaceae</taxon>
        <taxon>Cannabis</taxon>
    </lineage>
</organism>
<dbReference type="AlphaFoldDB" id="A0A7J6FPH9"/>